<dbReference type="Proteomes" id="UP000177306">
    <property type="component" value="Unassembled WGS sequence"/>
</dbReference>
<sequence>MKINIKATHMAVTPAVRERIERICARLEKLANNPDPDALQSDIEVAKVTRHHRKGNVYSAEINFTAAGKYFRAVAEGETAVAALDEAHDEIKHELVHWKHKTQSTVRREGARFKRRGRAAE</sequence>
<dbReference type="AlphaFoldDB" id="A0A1F6EGL5"/>
<feature type="region of interest" description="Disordered" evidence="1">
    <location>
        <begin position="102"/>
        <end position="121"/>
    </location>
</feature>
<comment type="caution">
    <text evidence="2">The sequence shown here is derived from an EMBL/GenBank/DDBJ whole genome shotgun (WGS) entry which is preliminary data.</text>
</comment>
<dbReference type="InterPro" id="IPR003489">
    <property type="entry name" value="RHF/RaiA"/>
</dbReference>
<dbReference type="NCBIfam" id="TIGR00741">
    <property type="entry name" value="yfiA"/>
    <property type="match status" value="1"/>
</dbReference>
<evidence type="ECO:0000313" key="2">
    <source>
        <dbReference type="EMBL" id="OGG72794.1"/>
    </source>
</evidence>
<protein>
    <submittedName>
        <fullName evidence="2">Ribosomal subunit interface protein</fullName>
    </submittedName>
</protein>
<organism evidence="2 3">
    <name type="scientific">Candidatus Kaiserbacteria bacterium RIFCSPLOWO2_01_FULL_53_17</name>
    <dbReference type="NCBI Taxonomy" id="1798511"/>
    <lineage>
        <taxon>Bacteria</taxon>
        <taxon>Candidatus Kaiseribacteriota</taxon>
    </lineage>
</organism>
<dbReference type="InterPro" id="IPR036567">
    <property type="entry name" value="RHF-like"/>
</dbReference>
<gene>
    <name evidence="2" type="ORF">A3A38_00570</name>
</gene>
<feature type="compositionally biased region" description="Basic and acidic residues" evidence="1">
    <location>
        <begin position="106"/>
        <end position="121"/>
    </location>
</feature>
<dbReference type="EMBL" id="MFLY01000030">
    <property type="protein sequence ID" value="OGG72794.1"/>
    <property type="molecule type" value="Genomic_DNA"/>
</dbReference>
<proteinExistence type="predicted"/>
<evidence type="ECO:0000256" key="1">
    <source>
        <dbReference type="SAM" id="MobiDB-lite"/>
    </source>
</evidence>
<accession>A0A1F6EGL5</accession>
<name>A0A1F6EGL5_9BACT</name>
<evidence type="ECO:0000313" key="3">
    <source>
        <dbReference type="Proteomes" id="UP000177306"/>
    </source>
</evidence>
<reference evidence="2 3" key="1">
    <citation type="journal article" date="2016" name="Nat. Commun.">
        <title>Thousands of microbial genomes shed light on interconnected biogeochemical processes in an aquifer system.</title>
        <authorList>
            <person name="Anantharaman K."/>
            <person name="Brown C.T."/>
            <person name="Hug L.A."/>
            <person name="Sharon I."/>
            <person name="Castelle C.J."/>
            <person name="Probst A.J."/>
            <person name="Thomas B.C."/>
            <person name="Singh A."/>
            <person name="Wilkins M.J."/>
            <person name="Karaoz U."/>
            <person name="Brodie E.L."/>
            <person name="Williams K.H."/>
            <person name="Hubbard S.S."/>
            <person name="Banfield J.F."/>
        </authorList>
    </citation>
    <scope>NUCLEOTIDE SEQUENCE [LARGE SCALE GENOMIC DNA]</scope>
</reference>
<dbReference type="Pfam" id="PF02482">
    <property type="entry name" value="Ribosomal_S30AE"/>
    <property type="match status" value="1"/>
</dbReference>
<dbReference type="Gene3D" id="3.30.160.100">
    <property type="entry name" value="Ribosome hibernation promotion factor-like"/>
    <property type="match status" value="1"/>
</dbReference>
<dbReference type="SUPFAM" id="SSF69754">
    <property type="entry name" value="Ribosome binding protein Y (YfiA homologue)"/>
    <property type="match status" value="1"/>
</dbReference>